<dbReference type="InterPro" id="IPR020843">
    <property type="entry name" value="ER"/>
</dbReference>
<reference evidence="4 5" key="1">
    <citation type="submission" date="2016-05" db="EMBL/GenBank/DDBJ databases">
        <authorList>
            <person name="Lavstsen T."/>
            <person name="Jespersen J.S."/>
        </authorList>
    </citation>
    <scope>NUCLEOTIDE SEQUENCE [LARGE SCALE GENOMIC DNA]</scope>
    <source>
        <strain evidence="4 5">B7-9</strain>
    </source>
</reference>
<dbReference type="GO" id="GO:0005829">
    <property type="term" value="C:cytosol"/>
    <property type="evidence" value="ECO:0007669"/>
    <property type="project" value="TreeGrafter"/>
</dbReference>
<protein>
    <submittedName>
        <fullName evidence="4">NADPH:quinone reductase</fullName>
    </submittedName>
</protein>
<dbReference type="EMBL" id="LYXE01000041">
    <property type="protein sequence ID" value="PDW00434.1"/>
    <property type="molecule type" value="Genomic_DNA"/>
</dbReference>
<dbReference type="InterPro" id="IPR002364">
    <property type="entry name" value="Quin_OxRdtase/zeta-crystal_CS"/>
</dbReference>
<dbReference type="SMART" id="SM00829">
    <property type="entry name" value="PKS_ER"/>
    <property type="match status" value="1"/>
</dbReference>
<evidence type="ECO:0000259" key="3">
    <source>
        <dbReference type="SMART" id="SM00829"/>
    </source>
</evidence>
<dbReference type="Proteomes" id="UP000220922">
    <property type="component" value="Unassembled WGS sequence"/>
</dbReference>
<sequence length="322" mass="33622">MRAIHVHATGGPEVLQLVDITPPEPGPGQVRVHVAAIGLNFIDTYHRTGLYKLPLPFTPGMEFAGTIDALGAGVTGWTVGDRVATASGSGGYAEYALAPVERLVAVPAEVALNQAAAVMLQGMTAHYLVTSTYPLKSGETCLVHAAAGGVGLLLVQMAKAIGARVIGTVSTEAKAALARGAGADEVIFYTSEPFPQRVRELTDGRGVDVVYDSVGATTWEGSLDSLRPRGMMVTFGNASGPVPPVSPLVLSSKGSLFLTRPTLAHYIATSEELAWRAGDIFAWIGSGKLNVRIDRSYPLADAAAAHRALEGRETTGKVLILP</sequence>
<keyword evidence="5" id="KW-1185">Reference proteome</keyword>
<proteinExistence type="predicted"/>
<evidence type="ECO:0000313" key="5">
    <source>
        <dbReference type="Proteomes" id="UP000220922"/>
    </source>
</evidence>
<dbReference type="InterPro" id="IPR047618">
    <property type="entry name" value="QOR-like"/>
</dbReference>
<dbReference type="AlphaFoldDB" id="A0A2H3LAH1"/>
<dbReference type="OrthoDB" id="9792162at2"/>
<dbReference type="SUPFAM" id="SSF50129">
    <property type="entry name" value="GroES-like"/>
    <property type="match status" value="1"/>
</dbReference>
<dbReference type="GO" id="GO:0035925">
    <property type="term" value="F:mRNA 3'-UTR AU-rich region binding"/>
    <property type="evidence" value="ECO:0007669"/>
    <property type="project" value="TreeGrafter"/>
</dbReference>
<dbReference type="PANTHER" id="PTHR48106">
    <property type="entry name" value="QUINONE OXIDOREDUCTASE PIG3-RELATED"/>
    <property type="match status" value="1"/>
</dbReference>
<dbReference type="Pfam" id="PF00107">
    <property type="entry name" value="ADH_zinc_N"/>
    <property type="match status" value="1"/>
</dbReference>
<evidence type="ECO:0000313" key="4">
    <source>
        <dbReference type="EMBL" id="PDW00434.1"/>
    </source>
</evidence>
<dbReference type="CDD" id="cd05286">
    <property type="entry name" value="QOR2"/>
    <property type="match status" value="1"/>
</dbReference>
<evidence type="ECO:0000256" key="2">
    <source>
        <dbReference type="ARBA" id="ARBA00023002"/>
    </source>
</evidence>
<dbReference type="InterPro" id="IPR013154">
    <property type="entry name" value="ADH-like_N"/>
</dbReference>
<dbReference type="PROSITE" id="PS01162">
    <property type="entry name" value="QOR_ZETA_CRYSTAL"/>
    <property type="match status" value="1"/>
</dbReference>
<name>A0A2H3LAH1_9CHLR</name>
<keyword evidence="1" id="KW-0521">NADP</keyword>
<dbReference type="GO" id="GO:0008270">
    <property type="term" value="F:zinc ion binding"/>
    <property type="evidence" value="ECO:0007669"/>
    <property type="project" value="InterPro"/>
</dbReference>
<keyword evidence="2" id="KW-0560">Oxidoreductase</keyword>
<comment type="caution">
    <text evidence="4">The sequence shown here is derived from an EMBL/GenBank/DDBJ whole genome shotgun (WGS) entry which is preliminary data.</text>
</comment>
<accession>A0A2H3LAH1</accession>
<dbReference type="Pfam" id="PF08240">
    <property type="entry name" value="ADH_N"/>
    <property type="match status" value="1"/>
</dbReference>
<dbReference type="PANTHER" id="PTHR48106:SF13">
    <property type="entry name" value="QUINONE OXIDOREDUCTASE-RELATED"/>
    <property type="match status" value="1"/>
</dbReference>
<feature type="domain" description="Enoyl reductase (ER)" evidence="3">
    <location>
        <begin position="10"/>
        <end position="320"/>
    </location>
</feature>
<organism evidence="4 5">
    <name type="scientific">Candidatus Chloroploca asiatica</name>
    <dbReference type="NCBI Taxonomy" id="1506545"/>
    <lineage>
        <taxon>Bacteria</taxon>
        <taxon>Bacillati</taxon>
        <taxon>Chloroflexota</taxon>
        <taxon>Chloroflexia</taxon>
        <taxon>Chloroflexales</taxon>
        <taxon>Chloroflexineae</taxon>
        <taxon>Oscillochloridaceae</taxon>
        <taxon>Candidatus Chloroploca</taxon>
    </lineage>
</organism>
<dbReference type="InterPro" id="IPR013149">
    <property type="entry name" value="ADH-like_C"/>
</dbReference>
<gene>
    <name evidence="4" type="ORF">A9Q02_09575</name>
</gene>
<dbReference type="FunFam" id="3.40.50.720:FF:000053">
    <property type="entry name" value="Quinone oxidoreductase 1"/>
    <property type="match status" value="1"/>
</dbReference>
<evidence type="ECO:0000256" key="1">
    <source>
        <dbReference type="ARBA" id="ARBA00022857"/>
    </source>
</evidence>
<dbReference type="InterPro" id="IPR036291">
    <property type="entry name" value="NAD(P)-bd_dom_sf"/>
</dbReference>
<dbReference type="Gene3D" id="3.90.180.10">
    <property type="entry name" value="Medium-chain alcohol dehydrogenases, catalytic domain"/>
    <property type="match status" value="1"/>
</dbReference>
<dbReference type="GO" id="GO:0070402">
    <property type="term" value="F:NADPH binding"/>
    <property type="evidence" value="ECO:0007669"/>
    <property type="project" value="TreeGrafter"/>
</dbReference>
<dbReference type="Gene3D" id="3.40.50.720">
    <property type="entry name" value="NAD(P)-binding Rossmann-like Domain"/>
    <property type="match status" value="1"/>
</dbReference>
<dbReference type="InterPro" id="IPR011032">
    <property type="entry name" value="GroES-like_sf"/>
</dbReference>
<dbReference type="SUPFAM" id="SSF51735">
    <property type="entry name" value="NAD(P)-binding Rossmann-fold domains"/>
    <property type="match status" value="1"/>
</dbReference>
<dbReference type="RefSeq" id="WP_097650977.1">
    <property type="nucleotide sequence ID" value="NZ_LYXE01000041.1"/>
</dbReference>
<dbReference type="GO" id="GO:0003960">
    <property type="term" value="F:quinone reductase (NADPH) activity"/>
    <property type="evidence" value="ECO:0007669"/>
    <property type="project" value="InterPro"/>
</dbReference>